<feature type="modified residue" description="N6-(pyridoxal phosphate)lysine" evidence="3">
    <location>
        <position position="175"/>
    </location>
</feature>
<comment type="similarity">
    <text evidence="4">Belongs to the DegT/DnrJ/EryC1 family.</text>
</comment>
<dbReference type="PANTHER" id="PTHR30244:SF34">
    <property type="entry name" value="DTDP-4-AMINO-4,6-DIDEOXYGALACTOSE TRANSAMINASE"/>
    <property type="match status" value="1"/>
</dbReference>
<reference evidence="5 6" key="1">
    <citation type="submission" date="2018-07" db="EMBL/GenBank/DDBJ databases">
        <title>High-quality-draft genome sequence of Gaiella occulta.</title>
        <authorList>
            <person name="Severino R."/>
            <person name="Froufe H.J.C."/>
            <person name="Rainey F.A."/>
            <person name="Barroso C."/>
            <person name="Albuquerque L."/>
            <person name="Lobo-Da-Cunha A."/>
            <person name="Da Costa M.S."/>
            <person name="Egas C."/>
        </authorList>
    </citation>
    <scope>NUCLEOTIDE SEQUENCE [LARGE SCALE GENOMIC DNA]</scope>
    <source>
        <strain evidence="5 6">F2-233</strain>
    </source>
</reference>
<dbReference type="InterPro" id="IPR015421">
    <property type="entry name" value="PyrdxlP-dep_Trfase_major"/>
</dbReference>
<dbReference type="AlphaFoldDB" id="A0A7M2Z262"/>
<evidence type="ECO:0000256" key="4">
    <source>
        <dbReference type="RuleBase" id="RU004508"/>
    </source>
</evidence>
<dbReference type="InterPro" id="IPR015424">
    <property type="entry name" value="PyrdxlP-dep_Trfase"/>
</dbReference>
<comment type="caution">
    <text evidence="5">The sequence shown here is derived from an EMBL/GenBank/DDBJ whole genome shotgun (WGS) entry which is preliminary data.</text>
</comment>
<reference evidence="6" key="2">
    <citation type="journal article" date="2019" name="MicrobiologyOpen">
        <title>High-quality draft genome sequence of Gaiella occulta isolated from a 150 meter deep mineral water borehole and comparison with the genome sequences of other deep-branching lineages of the phylum Actinobacteria.</title>
        <authorList>
            <person name="Severino R."/>
            <person name="Froufe H.J.C."/>
            <person name="Barroso C."/>
            <person name="Albuquerque L."/>
            <person name="Lobo-da-Cunha A."/>
            <person name="da Costa M.S."/>
            <person name="Egas C."/>
        </authorList>
    </citation>
    <scope>NUCLEOTIDE SEQUENCE [LARGE SCALE GENOMIC DNA]</scope>
    <source>
        <strain evidence="6">F2-233</strain>
    </source>
</reference>
<dbReference type="GO" id="GO:0030170">
    <property type="term" value="F:pyridoxal phosphate binding"/>
    <property type="evidence" value="ECO:0007669"/>
    <property type="project" value="TreeGrafter"/>
</dbReference>
<keyword evidence="6" id="KW-1185">Reference proteome</keyword>
<evidence type="ECO:0000313" key="5">
    <source>
        <dbReference type="EMBL" id="RDI76269.1"/>
    </source>
</evidence>
<comment type="cofactor">
    <cofactor evidence="1">
        <name>pyridoxal 5'-phosphate</name>
        <dbReference type="ChEBI" id="CHEBI:597326"/>
    </cofactor>
</comment>
<dbReference type="Proteomes" id="UP000254134">
    <property type="component" value="Unassembled WGS sequence"/>
</dbReference>
<dbReference type="SUPFAM" id="SSF53383">
    <property type="entry name" value="PLP-dependent transferases"/>
    <property type="match status" value="1"/>
</dbReference>
<dbReference type="Gene3D" id="3.40.640.10">
    <property type="entry name" value="Type I PLP-dependent aspartate aminotransferase-like (Major domain)"/>
    <property type="match status" value="1"/>
</dbReference>
<dbReference type="OrthoDB" id="9804264at2"/>
<evidence type="ECO:0000256" key="2">
    <source>
        <dbReference type="PIRSR" id="PIRSR000390-1"/>
    </source>
</evidence>
<name>A0A7M2Z262_9ACTN</name>
<dbReference type="Gene3D" id="3.90.1150.10">
    <property type="entry name" value="Aspartate Aminotransferase, domain 1"/>
    <property type="match status" value="1"/>
</dbReference>
<sequence length="348" mass="35852">MIPHSRPTLGPEDADALVAVVESGRLSEGPLVAAFERALAGRLGRRGGVAASSGSAALALALRALGVGAGDEVILPAYACAAVGQAVRAVGASPVLADVGEDLGLAADAAARRLSRRTAAVVVVHPFGYPLDLTPFLEWGVPVIEDCAHALGASRSGRPAGALGAVAVCSFYATKMVAAGEGGMLLADRASVLAAARAMRPGVRGSPGGFNQKLSDLAAGLGLAQLGRLDSFVARRRQIAHRYDDAFSGTVLRRRVGDPAAEPCFWRYVVRAPNAAALIDGLRRRGVEAKRPVGDPLLLEGDADAFPRSAQAFAECVSLPLYPSLDEGEIARVVDAVADVVAEAGWRR</sequence>
<keyword evidence="3 4" id="KW-0663">Pyridoxal phosphate</keyword>
<dbReference type="RefSeq" id="WP_114795092.1">
    <property type="nucleotide sequence ID" value="NZ_QQZY01000001.1"/>
</dbReference>
<evidence type="ECO:0000313" key="6">
    <source>
        <dbReference type="Proteomes" id="UP000254134"/>
    </source>
</evidence>
<dbReference type="InterPro" id="IPR000653">
    <property type="entry name" value="DegT/StrS_aminotransferase"/>
</dbReference>
<dbReference type="GO" id="GO:0008483">
    <property type="term" value="F:transaminase activity"/>
    <property type="evidence" value="ECO:0007669"/>
    <property type="project" value="TreeGrafter"/>
</dbReference>
<feature type="active site" description="Proton acceptor" evidence="2">
    <location>
        <position position="175"/>
    </location>
</feature>
<accession>A0A7M2Z262</accession>
<evidence type="ECO:0000256" key="3">
    <source>
        <dbReference type="PIRSR" id="PIRSR000390-2"/>
    </source>
</evidence>
<organism evidence="5 6">
    <name type="scientific">Gaiella occulta</name>
    <dbReference type="NCBI Taxonomy" id="1002870"/>
    <lineage>
        <taxon>Bacteria</taxon>
        <taxon>Bacillati</taxon>
        <taxon>Actinomycetota</taxon>
        <taxon>Thermoleophilia</taxon>
        <taxon>Gaiellales</taxon>
        <taxon>Gaiellaceae</taxon>
        <taxon>Gaiella</taxon>
    </lineage>
</organism>
<dbReference type="PIRSF" id="PIRSF000390">
    <property type="entry name" value="PLP_StrS"/>
    <property type="match status" value="1"/>
</dbReference>
<protein>
    <submittedName>
        <fullName evidence="5">Putative pyridoxal phosphate-dependent enzyme</fullName>
    </submittedName>
</protein>
<gene>
    <name evidence="5" type="ORF">Gocc_0688</name>
</gene>
<dbReference type="GO" id="GO:0000271">
    <property type="term" value="P:polysaccharide biosynthetic process"/>
    <property type="evidence" value="ECO:0007669"/>
    <property type="project" value="TreeGrafter"/>
</dbReference>
<dbReference type="PANTHER" id="PTHR30244">
    <property type="entry name" value="TRANSAMINASE"/>
    <property type="match status" value="1"/>
</dbReference>
<proteinExistence type="inferred from homology"/>
<dbReference type="Pfam" id="PF01041">
    <property type="entry name" value="DegT_DnrJ_EryC1"/>
    <property type="match status" value="1"/>
</dbReference>
<evidence type="ECO:0000256" key="1">
    <source>
        <dbReference type="ARBA" id="ARBA00001933"/>
    </source>
</evidence>
<dbReference type="InterPro" id="IPR015422">
    <property type="entry name" value="PyrdxlP-dep_Trfase_small"/>
</dbReference>
<dbReference type="EMBL" id="QQZY01000001">
    <property type="protein sequence ID" value="RDI76269.1"/>
    <property type="molecule type" value="Genomic_DNA"/>
</dbReference>